<dbReference type="Pfam" id="PF19539">
    <property type="entry name" value="DUF6063"/>
    <property type="match status" value="1"/>
</dbReference>
<reference evidence="1" key="1">
    <citation type="submission" date="2012-11" db="EMBL/GenBank/DDBJ databases">
        <title>Dependencies among metagenomic species, viruses, plasmids and units of genetic variation.</title>
        <authorList>
            <person name="Nielsen H.B."/>
            <person name="Almeida M."/>
            <person name="Juncker A.S."/>
            <person name="Rasmussen S."/>
            <person name="Li J."/>
            <person name="Sunagawa S."/>
            <person name="Plichta D."/>
            <person name="Gautier L."/>
            <person name="Le Chatelier E."/>
            <person name="Peletier E."/>
            <person name="Bonde I."/>
            <person name="Nielsen T."/>
            <person name="Manichanh C."/>
            <person name="Arumugam M."/>
            <person name="Batto J."/>
            <person name="Santos M.B.Q.D."/>
            <person name="Blom N."/>
            <person name="Borruel N."/>
            <person name="Burgdorf K.S."/>
            <person name="Boumezbeur F."/>
            <person name="Casellas F."/>
            <person name="Dore J."/>
            <person name="Guarner F."/>
            <person name="Hansen T."/>
            <person name="Hildebrand F."/>
            <person name="Kaas R.S."/>
            <person name="Kennedy S."/>
            <person name="Kristiansen K."/>
            <person name="Kultima J.R."/>
            <person name="Leonard P."/>
            <person name="Levenez F."/>
            <person name="Lund O."/>
            <person name="Moumen B."/>
            <person name="Le Paslier D."/>
            <person name="Pons N."/>
            <person name="Pedersen O."/>
            <person name="Prifti E."/>
            <person name="Qin J."/>
            <person name="Raes J."/>
            <person name="Tap J."/>
            <person name="Tims S."/>
            <person name="Ussery D.W."/>
            <person name="Yamada T."/>
            <person name="MetaHit consortium"/>
            <person name="Renault P."/>
            <person name="Sicheritz-Ponten T."/>
            <person name="Bork P."/>
            <person name="Wang J."/>
            <person name="Brunak S."/>
            <person name="Ehrlich S.D."/>
        </authorList>
    </citation>
    <scope>NUCLEOTIDE SEQUENCE [LARGE SCALE GENOMIC DNA]</scope>
</reference>
<dbReference type="InterPro" id="IPR045707">
    <property type="entry name" value="DUF6063"/>
</dbReference>
<protein>
    <recommendedName>
        <fullName evidence="3">DUF4194 domain-containing protein</fullName>
    </recommendedName>
</protein>
<dbReference type="Proteomes" id="UP000018141">
    <property type="component" value="Unassembled WGS sequence"/>
</dbReference>
<evidence type="ECO:0000313" key="1">
    <source>
        <dbReference type="EMBL" id="CDD58595.1"/>
    </source>
</evidence>
<name>R7AJP9_9FIRM</name>
<organism evidence="1 2">
    <name type="scientific">Bacteroides pectinophilus CAG:437</name>
    <dbReference type="NCBI Taxonomy" id="1263051"/>
    <lineage>
        <taxon>Bacteria</taxon>
        <taxon>Bacillati</taxon>
        <taxon>Bacillota</taxon>
        <taxon>Clostridia</taxon>
        <taxon>Eubacteriales</taxon>
    </lineage>
</organism>
<dbReference type="AlphaFoldDB" id="R7AJP9"/>
<sequence>MEQRNLDKALDIVSKLLIGEEISEKGSNAALYQEYNNNGEVYDIVHMSLKKMNIHMYEYANGLYVSAGENNRAFGYSNEELRREIGIRNNRELYLAYFIIYNVLTFFYQSSDSTAYSEFVRVEDIISGTDAAVTGIADRREAIVLNEIEENSFRQIALSWDGLPVVSVEDSQGLRAARNSKTGFVKLVMNFLVRQELFVQADTRYYPKDRFRALAQNYFEEYKGRLLEVMREEEDATD</sequence>
<comment type="caution">
    <text evidence="1">The sequence shown here is derived from an EMBL/GenBank/DDBJ whole genome shotgun (WGS) entry which is preliminary data.</text>
</comment>
<dbReference type="EMBL" id="CBHH010000058">
    <property type="protein sequence ID" value="CDD58595.1"/>
    <property type="molecule type" value="Genomic_DNA"/>
</dbReference>
<evidence type="ECO:0000313" key="2">
    <source>
        <dbReference type="Proteomes" id="UP000018141"/>
    </source>
</evidence>
<accession>R7AJP9</accession>
<proteinExistence type="predicted"/>
<evidence type="ECO:0008006" key="3">
    <source>
        <dbReference type="Google" id="ProtNLM"/>
    </source>
</evidence>
<gene>
    <name evidence="1" type="ORF">BN656_02151</name>
</gene>